<reference evidence="10 11" key="1">
    <citation type="submission" date="2017-10" db="EMBL/GenBank/DDBJ databases">
        <title>Genome sequence of Caulobacter mirabilis FWC38.</title>
        <authorList>
            <person name="Fiebig A."/>
            <person name="Crosson S."/>
        </authorList>
    </citation>
    <scope>NUCLEOTIDE SEQUENCE [LARGE SCALE GENOMIC DNA]</scope>
    <source>
        <strain evidence="10 11">FWC 38</strain>
    </source>
</reference>
<evidence type="ECO:0000313" key="10">
    <source>
        <dbReference type="EMBL" id="ATQ41724.1"/>
    </source>
</evidence>
<proteinExistence type="predicted"/>
<dbReference type="EMBL" id="CP024201">
    <property type="protein sequence ID" value="ATQ41724.1"/>
    <property type="molecule type" value="Genomic_DNA"/>
</dbReference>
<dbReference type="GO" id="GO:0016763">
    <property type="term" value="F:pentosyltransferase activity"/>
    <property type="evidence" value="ECO:0007669"/>
    <property type="project" value="TreeGrafter"/>
</dbReference>
<evidence type="ECO:0000256" key="7">
    <source>
        <dbReference type="ARBA" id="ARBA00023136"/>
    </source>
</evidence>
<dbReference type="Proteomes" id="UP000228945">
    <property type="component" value="Chromosome"/>
</dbReference>
<feature type="transmembrane region" description="Helical" evidence="8">
    <location>
        <begin position="307"/>
        <end position="323"/>
    </location>
</feature>
<dbReference type="AlphaFoldDB" id="A0A2D2AUP0"/>
<evidence type="ECO:0000259" key="9">
    <source>
        <dbReference type="Pfam" id="PF13231"/>
    </source>
</evidence>
<evidence type="ECO:0000256" key="5">
    <source>
        <dbReference type="ARBA" id="ARBA00022692"/>
    </source>
</evidence>
<organism evidence="10 11">
    <name type="scientific">Caulobacter mirabilis</name>
    <dbReference type="NCBI Taxonomy" id="69666"/>
    <lineage>
        <taxon>Bacteria</taxon>
        <taxon>Pseudomonadati</taxon>
        <taxon>Pseudomonadota</taxon>
        <taxon>Alphaproteobacteria</taxon>
        <taxon>Caulobacterales</taxon>
        <taxon>Caulobacteraceae</taxon>
        <taxon>Caulobacter</taxon>
    </lineage>
</organism>
<evidence type="ECO:0000256" key="8">
    <source>
        <dbReference type="SAM" id="Phobius"/>
    </source>
</evidence>
<dbReference type="GO" id="GO:0010041">
    <property type="term" value="P:response to iron(III) ion"/>
    <property type="evidence" value="ECO:0007669"/>
    <property type="project" value="TreeGrafter"/>
</dbReference>
<keyword evidence="2" id="KW-1003">Cell membrane</keyword>
<dbReference type="KEGG" id="cmb:CSW64_04530"/>
<feature type="transmembrane region" description="Helical" evidence="8">
    <location>
        <begin position="389"/>
        <end position="411"/>
    </location>
</feature>
<evidence type="ECO:0000256" key="3">
    <source>
        <dbReference type="ARBA" id="ARBA00022676"/>
    </source>
</evidence>
<accession>A0A2D2AUP0</accession>
<evidence type="ECO:0000256" key="6">
    <source>
        <dbReference type="ARBA" id="ARBA00022989"/>
    </source>
</evidence>
<evidence type="ECO:0000256" key="4">
    <source>
        <dbReference type="ARBA" id="ARBA00022679"/>
    </source>
</evidence>
<feature type="transmembrane region" description="Helical" evidence="8">
    <location>
        <begin position="225"/>
        <end position="255"/>
    </location>
</feature>
<comment type="subcellular location">
    <subcellularLocation>
        <location evidence="1">Cell membrane</location>
        <topology evidence="1">Multi-pass membrane protein</topology>
    </subcellularLocation>
</comment>
<name>A0A2D2AUP0_9CAUL</name>
<evidence type="ECO:0000256" key="1">
    <source>
        <dbReference type="ARBA" id="ARBA00004651"/>
    </source>
</evidence>
<feature type="transmembrane region" description="Helical" evidence="8">
    <location>
        <begin position="418"/>
        <end position="438"/>
    </location>
</feature>
<dbReference type="PANTHER" id="PTHR33908">
    <property type="entry name" value="MANNOSYLTRANSFERASE YKCB-RELATED"/>
    <property type="match status" value="1"/>
</dbReference>
<evidence type="ECO:0000256" key="2">
    <source>
        <dbReference type="ARBA" id="ARBA00022475"/>
    </source>
</evidence>
<feature type="transmembrane region" description="Helical" evidence="8">
    <location>
        <begin position="275"/>
        <end position="300"/>
    </location>
</feature>
<keyword evidence="7 8" id="KW-0472">Membrane</keyword>
<protein>
    <submittedName>
        <fullName evidence="10">4-amino-4-deoxy-L-arabinose transferase</fullName>
    </submittedName>
</protein>
<keyword evidence="11" id="KW-1185">Reference proteome</keyword>
<feature type="transmembrane region" description="Helical" evidence="8">
    <location>
        <begin position="329"/>
        <end position="347"/>
    </location>
</feature>
<dbReference type="GO" id="GO:0009103">
    <property type="term" value="P:lipopolysaccharide biosynthetic process"/>
    <property type="evidence" value="ECO:0007669"/>
    <property type="project" value="TreeGrafter"/>
</dbReference>
<keyword evidence="3" id="KW-0328">Glycosyltransferase</keyword>
<feature type="transmembrane region" description="Helical" evidence="8">
    <location>
        <begin position="102"/>
        <end position="120"/>
    </location>
</feature>
<feature type="transmembrane region" description="Helical" evidence="8">
    <location>
        <begin position="149"/>
        <end position="167"/>
    </location>
</feature>
<dbReference type="Pfam" id="PF13231">
    <property type="entry name" value="PMT_2"/>
    <property type="match status" value="1"/>
</dbReference>
<dbReference type="PANTHER" id="PTHR33908:SF3">
    <property type="entry name" value="UNDECAPRENYL PHOSPHATE-ALPHA-4-AMINO-4-DEOXY-L-ARABINOSE ARABINOSYL TRANSFERASE"/>
    <property type="match status" value="1"/>
</dbReference>
<dbReference type="InterPro" id="IPR038731">
    <property type="entry name" value="RgtA/B/C-like"/>
</dbReference>
<keyword evidence="6 8" id="KW-1133">Transmembrane helix</keyword>
<keyword evidence="4 10" id="KW-0808">Transferase</keyword>
<feature type="domain" description="Glycosyltransferase RgtA/B/C/D-like" evidence="9">
    <location>
        <begin position="70"/>
        <end position="240"/>
    </location>
</feature>
<sequence>MTLESRLDAWSRGWRGPLLAALIALVAGLPGVFAVPPLDRDESRFAQATAQMLETGDYVSINYQDQPRAKKPVGIHWLQAAVVSTVSDVADRDIWPYRIPSLLGAMLAAAACAWGAAALFGPRVGLLAGGMMGASFLLSTEAFIAKTDAVLAGTTTLALAALARIYLAGRDGGAPATWRTKLLFWLGVAVAALVKGPIGPLVAVLTILALWAWDRRIGWVKSLGWSWGPLLVLAIVGPWAWAITVASDGAFWGAAIGGDLTPKLAGGHERHGGVFGYHLLLAPMLTFPSSLLIPAGLVLAWKNRAEAGVRFAVCWLVPTWLMFELLPTKLVHYTLPAHGALFWLMAASLREPLGRISRIVGVILLAFASLVFAAISIAALAQYGDGADVIWATISAGLFIITAIVGGVLIFRKAAGTALVVAGAVGVLAHAVFFGQLAPRLEPLWLSERVSLALVSSNLAPREGVVPGPVEIAGYAEPSLVFALGTKTGLGGPAEAVTAIAEGRPAVVEAREAAAFLTAMKAAGLTPRPVKTVKGIDYSNGDDMALTLYRGEPQRPVQPAPLVVAPAPETE</sequence>
<keyword evidence="5 8" id="KW-0812">Transmembrane</keyword>
<dbReference type="GO" id="GO:0005886">
    <property type="term" value="C:plasma membrane"/>
    <property type="evidence" value="ECO:0007669"/>
    <property type="project" value="UniProtKB-SubCell"/>
</dbReference>
<feature type="transmembrane region" description="Helical" evidence="8">
    <location>
        <begin position="359"/>
        <end position="383"/>
    </location>
</feature>
<dbReference type="RefSeq" id="WP_099620981.1">
    <property type="nucleotide sequence ID" value="NZ_CP024201.1"/>
</dbReference>
<evidence type="ECO:0000313" key="11">
    <source>
        <dbReference type="Proteomes" id="UP000228945"/>
    </source>
</evidence>
<dbReference type="InterPro" id="IPR050297">
    <property type="entry name" value="LipidA_mod_glycosyltrf_83"/>
</dbReference>
<feature type="transmembrane region" description="Helical" evidence="8">
    <location>
        <begin position="182"/>
        <end position="213"/>
    </location>
</feature>
<dbReference type="OrthoDB" id="9810951at2"/>
<gene>
    <name evidence="10" type="ORF">CSW64_04530</name>
</gene>